<dbReference type="PROSITE" id="PS51747">
    <property type="entry name" value="CYT_DCMP_DEAMINASES_2"/>
    <property type="match status" value="1"/>
</dbReference>
<dbReference type="InterPro" id="IPR016192">
    <property type="entry name" value="APOBEC/CMP_deaminase_Zn-bd"/>
</dbReference>
<dbReference type="Gene3D" id="3.40.140.10">
    <property type="entry name" value="Cytidine Deaminase, domain 2"/>
    <property type="match status" value="1"/>
</dbReference>
<dbReference type="GO" id="GO:0005634">
    <property type="term" value="C:nucleus"/>
    <property type="evidence" value="ECO:0007669"/>
    <property type="project" value="EnsemblFungi"/>
</dbReference>
<evidence type="ECO:0000313" key="15">
    <source>
        <dbReference type="EMBL" id="CCF59606.1"/>
    </source>
</evidence>
<feature type="binding site" evidence="12">
    <location>
        <position position="98"/>
    </location>
    <ligand>
        <name>Zn(2+)</name>
        <dbReference type="ChEBI" id="CHEBI:29105"/>
        <note>catalytic</note>
    </ligand>
</feature>
<name>H2AZ50_KAZAF</name>
<sequence length="140" mass="15564">MSIQLTSEKFYTLRDKVLYARTKAYCPYSKFFVGAVILTKDGDYVSGCNVENSSYGGTICAERTAVVKSISEGIPKEDWVCLAVIGGHEKIVSPCGICRQFLSEFVPGHFPVIMFSGDGSRHKLMTMNELLPENFNSEFL</sequence>
<evidence type="ECO:0000256" key="4">
    <source>
        <dbReference type="ARBA" id="ARBA00012783"/>
    </source>
</evidence>
<keyword evidence="6 13" id="KW-0378">Hydrolase</keyword>
<dbReference type="GO" id="GO:0004126">
    <property type="term" value="F:cytidine deaminase activity"/>
    <property type="evidence" value="ECO:0007669"/>
    <property type="project" value="UniProtKB-UniRule"/>
</dbReference>
<dbReference type="PROSITE" id="PS00903">
    <property type="entry name" value="CYT_DCMP_DEAMINASES_1"/>
    <property type="match status" value="1"/>
</dbReference>
<evidence type="ECO:0000256" key="10">
    <source>
        <dbReference type="PIRSR" id="PIRSR606262-1"/>
    </source>
</evidence>
<dbReference type="InterPro" id="IPR016193">
    <property type="entry name" value="Cytidine_deaminase-like"/>
</dbReference>
<dbReference type="OrthoDB" id="414540at2759"/>
<evidence type="ECO:0000256" key="6">
    <source>
        <dbReference type="ARBA" id="ARBA00022801"/>
    </source>
</evidence>
<evidence type="ECO:0000256" key="11">
    <source>
        <dbReference type="PIRSR" id="PIRSR606262-2"/>
    </source>
</evidence>
<feature type="active site" description="Proton donor" evidence="10">
    <location>
        <position position="62"/>
    </location>
</feature>
<dbReference type="HOGENOM" id="CLU_097262_1_2_1"/>
<evidence type="ECO:0000259" key="14">
    <source>
        <dbReference type="PROSITE" id="PS51747"/>
    </source>
</evidence>
<evidence type="ECO:0000256" key="2">
    <source>
        <dbReference type="ARBA" id="ARBA00003949"/>
    </source>
</evidence>
<dbReference type="GO" id="GO:0006216">
    <property type="term" value="P:cytidine catabolic process"/>
    <property type="evidence" value="ECO:0007669"/>
    <property type="project" value="EnsemblFungi"/>
</dbReference>
<dbReference type="InterPro" id="IPR006262">
    <property type="entry name" value="Cyt_deam_tetra"/>
</dbReference>
<evidence type="ECO:0000256" key="5">
    <source>
        <dbReference type="ARBA" id="ARBA00022723"/>
    </source>
</evidence>
<feature type="binding site" evidence="12">
    <location>
        <position position="95"/>
    </location>
    <ligand>
        <name>Zn(2+)</name>
        <dbReference type="ChEBI" id="CHEBI:29105"/>
        <note>catalytic</note>
    </ligand>
</feature>
<reference evidence="15 16" key="1">
    <citation type="journal article" date="2011" name="Proc. Natl. Acad. Sci. U.S.A.">
        <title>Evolutionary erosion of yeast sex chromosomes by mating-type switching accidents.</title>
        <authorList>
            <person name="Gordon J.L."/>
            <person name="Armisen D."/>
            <person name="Proux-Wera E."/>
            <person name="Oheigeartaigh S.S."/>
            <person name="Byrne K.P."/>
            <person name="Wolfe K.H."/>
        </authorList>
    </citation>
    <scope>NUCLEOTIDE SEQUENCE [LARGE SCALE GENOMIC DNA]</scope>
    <source>
        <strain evidence="16">ATCC 22294 / BCRC 22015 / CBS 2517 / CECT 1963 / NBRC 1671 / NRRL Y-8276</strain>
    </source>
</reference>
<evidence type="ECO:0000256" key="9">
    <source>
        <dbReference type="ARBA" id="ARBA00049558"/>
    </source>
</evidence>
<dbReference type="GO" id="GO:0005829">
    <property type="term" value="C:cytosol"/>
    <property type="evidence" value="ECO:0007669"/>
    <property type="project" value="TreeGrafter"/>
</dbReference>
<dbReference type="EMBL" id="HE650828">
    <property type="protein sequence ID" value="CCF59606.1"/>
    <property type="molecule type" value="Genomic_DNA"/>
</dbReference>
<keyword evidence="7 12" id="KW-0862">Zinc</keyword>
<dbReference type="PANTHER" id="PTHR11644">
    <property type="entry name" value="CYTIDINE DEAMINASE"/>
    <property type="match status" value="1"/>
</dbReference>
<dbReference type="GO" id="GO:0042802">
    <property type="term" value="F:identical protein binding"/>
    <property type="evidence" value="ECO:0007669"/>
    <property type="project" value="EnsemblFungi"/>
</dbReference>
<dbReference type="SUPFAM" id="SSF53927">
    <property type="entry name" value="Cytidine deaminase-like"/>
    <property type="match status" value="1"/>
</dbReference>
<comment type="cofactor">
    <cofactor evidence="1 12 13">
        <name>Zn(2+)</name>
        <dbReference type="ChEBI" id="CHEBI:29105"/>
    </cofactor>
</comment>
<comment type="catalytic activity">
    <reaction evidence="13">
        <text>2'-deoxycytidine + H2O + H(+) = 2'-deoxyuridine + NH4(+)</text>
        <dbReference type="Rhea" id="RHEA:13433"/>
        <dbReference type="ChEBI" id="CHEBI:15377"/>
        <dbReference type="ChEBI" id="CHEBI:15378"/>
        <dbReference type="ChEBI" id="CHEBI:15698"/>
        <dbReference type="ChEBI" id="CHEBI:16450"/>
        <dbReference type="ChEBI" id="CHEBI:28938"/>
        <dbReference type="EC" id="3.5.4.5"/>
    </reaction>
</comment>
<dbReference type="InterPro" id="IPR002125">
    <property type="entry name" value="CMP_dCMP_dom"/>
</dbReference>
<dbReference type="EC" id="3.5.4.5" evidence="4 13"/>
<dbReference type="RefSeq" id="XP_003958741.1">
    <property type="nucleotide sequence ID" value="XM_003958692.1"/>
</dbReference>
<dbReference type="FunFam" id="3.40.140.10:FF:000008">
    <property type="entry name" value="Cytidine deaminase"/>
    <property type="match status" value="1"/>
</dbReference>
<dbReference type="FunCoup" id="H2AZ50">
    <property type="interactions" value="186"/>
</dbReference>
<dbReference type="InParanoid" id="H2AZ50"/>
<dbReference type="AlphaFoldDB" id="H2AZ50"/>
<gene>
    <name evidence="15" type="primary">KAFR0H01970</name>
    <name evidence="15" type="ORF">KAFR_0H01970</name>
</gene>
<dbReference type="GO" id="GO:0006217">
    <property type="term" value="P:deoxycytidine catabolic process"/>
    <property type="evidence" value="ECO:0007669"/>
    <property type="project" value="EnsemblFungi"/>
</dbReference>
<comment type="function">
    <text evidence="2 13">This enzyme scavenges exogenous and endogenous cytidine and 2'-deoxycytidine for UMP synthesis.</text>
</comment>
<keyword evidence="5 12" id="KW-0479">Metal-binding</keyword>
<proteinExistence type="inferred from homology"/>
<dbReference type="GO" id="GO:0008270">
    <property type="term" value="F:zinc ion binding"/>
    <property type="evidence" value="ECO:0007669"/>
    <property type="project" value="UniProtKB-UniRule"/>
</dbReference>
<evidence type="ECO:0000256" key="3">
    <source>
        <dbReference type="ARBA" id="ARBA00006576"/>
    </source>
</evidence>
<feature type="binding site" evidence="11">
    <location>
        <begin position="49"/>
        <end position="55"/>
    </location>
    <ligand>
        <name>substrate</name>
    </ligand>
</feature>
<comment type="catalytic activity">
    <reaction evidence="9 13">
        <text>cytidine + H2O + H(+) = uridine + NH4(+)</text>
        <dbReference type="Rhea" id="RHEA:16069"/>
        <dbReference type="ChEBI" id="CHEBI:15377"/>
        <dbReference type="ChEBI" id="CHEBI:15378"/>
        <dbReference type="ChEBI" id="CHEBI:16704"/>
        <dbReference type="ChEBI" id="CHEBI:17562"/>
        <dbReference type="ChEBI" id="CHEBI:28938"/>
        <dbReference type="EC" id="3.5.4.5"/>
    </reaction>
</comment>
<evidence type="ECO:0000256" key="13">
    <source>
        <dbReference type="RuleBase" id="RU364006"/>
    </source>
</evidence>
<feature type="domain" description="CMP/dCMP-type deaminase" evidence="14">
    <location>
        <begin position="8"/>
        <end position="138"/>
    </location>
</feature>
<evidence type="ECO:0000256" key="8">
    <source>
        <dbReference type="ARBA" id="ARBA00032005"/>
    </source>
</evidence>
<dbReference type="GO" id="GO:0008655">
    <property type="term" value="P:pyrimidine-containing compound salvage"/>
    <property type="evidence" value="ECO:0007669"/>
    <property type="project" value="EnsemblFungi"/>
</dbReference>
<protein>
    <recommendedName>
        <fullName evidence="4 13">Cytidine deaminase</fullName>
        <ecNumber evidence="4 13">3.5.4.5</ecNumber>
    </recommendedName>
    <alternativeName>
        <fullName evidence="8 13">Cytidine aminohydrolase</fullName>
    </alternativeName>
</protein>
<dbReference type="NCBIfam" id="NF004064">
    <property type="entry name" value="PRK05578.1"/>
    <property type="match status" value="1"/>
</dbReference>
<dbReference type="Pfam" id="PF00383">
    <property type="entry name" value="dCMP_cyt_deam_1"/>
    <property type="match status" value="1"/>
</dbReference>
<dbReference type="STRING" id="1071382.H2AZ50"/>
<evidence type="ECO:0000256" key="7">
    <source>
        <dbReference type="ARBA" id="ARBA00022833"/>
    </source>
</evidence>
<organism evidence="15 16">
    <name type="scientific">Kazachstania africana (strain ATCC 22294 / BCRC 22015 / CBS 2517 / CECT 1963 / NBRC 1671 / NRRL Y-8276)</name>
    <name type="common">Yeast</name>
    <name type="synonym">Kluyveromyces africanus</name>
    <dbReference type="NCBI Taxonomy" id="1071382"/>
    <lineage>
        <taxon>Eukaryota</taxon>
        <taxon>Fungi</taxon>
        <taxon>Dikarya</taxon>
        <taxon>Ascomycota</taxon>
        <taxon>Saccharomycotina</taxon>
        <taxon>Saccharomycetes</taxon>
        <taxon>Saccharomycetales</taxon>
        <taxon>Saccharomycetaceae</taxon>
        <taxon>Kazachstania</taxon>
    </lineage>
</organism>
<keyword evidence="16" id="KW-1185">Reference proteome</keyword>
<dbReference type="InterPro" id="IPR050202">
    <property type="entry name" value="Cyt/Deoxycyt_deaminase"/>
</dbReference>
<feature type="binding site" evidence="12">
    <location>
        <position position="60"/>
    </location>
    <ligand>
        <name>Zn(2+)</name>
        <dbReference type="ChEBI" id="CHEBI:29105"/>
        <note>catalytic</note>
    </ligand>
</feature>
<dbReference type="NCBIfam" id="TIGR01354">
    <property type="entry name" value="cyt_deam_tetra"/>
    <property type="match status" value="1"/>
</dbReference>
<dbReference type="GeneID" id="13887602"/>
<dbReference type="KEGG" id="kaf:KAFR_0H01970"/>
<evidence type="ECO:0000313" key="16">
    <source>
        <dbReference type="Proteomes" id="UP000005220"/>
    </source>
</evidence>
<dbReference type="Proteomes" id="UP000005220">
    <property type="component" value="Chromosome 8"/>
</dbReference>
<accession>H2AZ50</accession>
<dbReference type="CDD" id="cd01283">
    <property type="entry name" value="cytidine_deaminase"/>
    <property type="match status" value="1"/>
</dbReference>
<evidence type="ECO:0000256" key="12">
    <source>
        <dbReference type="PIRSR" id="PIRSR606262-3"/>
    </source>
</evidence>
<dbReference type="eggNOG" id="KOG0833">
    <property type="taxonomic scope" value="Eukaryota"/>
</dbReference>
<evidence type="ECO:0000256" key="1">
    <source>
        <dbReference type="ARBA" id="ARBA00001947"/>
    </source>
</evidence>
<dbReference type="PANTHER" id="PTHR11644:SF2">
    <property type="entry name" value="CYTIDINE DEAMINASE"/>
    <property type="match status" value="1"/>
</dbReference>
<comment type="similarity">
    <text evidence="3 13">Belongs to the cytidine and deoxycytidylate deaminase family.</text>
</comment>